<keyword evidence="2" id="KW-0812">Transmembrane</keyword>
<dbReference type="Proteomes" id="UP000186817">
    <property type="component" value="Unassembled WGS sequence"/>
</dbReference>
<evidence type="ECO:0000256" key="2">
    <source>
        <dbReference type="SAM" id="Phobius"/>
    </source>
</evidence>
<evidence type="ECO:0000313" key="4">
    <source>
        <dbReference type="Proteomes" id="UP000186817"/>
    </source>
</evidence>
<gene>
    <name evidence="3" type="ORF">AK812_SmicGene15930</name>
</gene>
<feature type="region of interest" description="Disordered" evidence="1">
    <location>
        <begin position="330"/>
        <end position="383"/>
    </location>
</feature>
<protein>
    <submittedName>
        <fullName evidence="3">Uncharacterized protein</fullName>
    </submittedName>
</protein>
<accession>A0A1Q9E1M9</accession>
<dbReference type="AlphaFoldDB" id="A0A1Q9E1M9"/>
<dbReference type="EMBL" id="LSRX01000296">
    <property type="protein sequence ID" value="OLQ01330.1"/>
    <property type="molecule type" value="Genomic_DNA"/>
</dbReference>
<keyword evidence="2" id="KW-1133">Transmembrane helix</keyword>
<evidence type="ECO:0000313" key="3">
    <source>
        <dbReference type="EMBL" id="OLQ01330.1"/>
    </source>
</evidence>
<feature type="transmembrane region" description="Helical" evidence="2">
    <location>
        <begin position="303"/>
        <end position="320"/>
    </location>
</feature>
<name>A0A1Q9E1M9_SYMMI</name>
<keyword evidence="2" id="KW-0472">Membrane</keyword>
<reference evidence="3 4" key="1">
    <citation type="submission" date="2016-02" db="EMBL/GenBank/DDBJ databases">
        <title>Genome analysis of coral dinoflagellate symbionts highlights evolutionary adaptations to a symbiotic lifestyle.</title>
        <authorList>
            <person name="Aranda M."/>
            <person name="Li Y."/>
            <person name="Liew Y.J."/>
            <person name="Baumgarten S."/>
            <person name="Simakov O."/>
            <person name="Wilson M."/>
            <person name="Piel J."/>
            <person name="Ashoor H."/>
            <person name="Bougouffa S."/>
            <person name="Bajic V.B."/>
            <person name="Ryu T."/>
            <person name="Ravasi T."/>
            <person name="Bayer T."/>
            <person name="Micklem G."/>
            <person name="Kim H."/>
            <person name="Bhak J."/>
            <person name="Lajeunesse T.C."/>
            <person name="Voolstra C.R."/>
        </authorList>
    </citation>
    <scope>NUCLEOTIDE SEQUENCE [LARGE SCALE GENOMIC DNA]</scope>
    <source>
        <strain evidence="3 4">CCMP2467</strain>
    </source>
</reference>
<feature type="transmembrane region" description="Helical" evidence="2">
    <location>
        <begin position="12"/>
        <end position="29"/>
    </location>
</feature>
<feature type="transmembrane region" description="Helical" evidence="2">
    <location>
        <begin position="265"/>
        <end position="283"/>
    </location>
</feature>
<proteinExistence type="predicted"/>
<sequence length="383" mass="42428">MYANRPENKHPLALNAWTACFLTPLLAPGRDFNWLFWFFVKCSPYVALSVTVFIEFSLILFIEQIVDDMKDIMIMYATDEHVSLKSSASIISVDLELCCVAVLAAAVMASELLPALHFFMWVWGAGAIGDDRFQPEVGEDEEQPEPVEIWWPFRLFWLLAAAGRVYLAVRLFNCAAGHVIYSGFDETSGVSDPNEKLLNAAAMVFVVEIDDIFGELTLPPGLRGLLERVPAVSGTIYGQDPSVPEKNQSVAEFLGVEAWLCSTRFMGFGIVTMFTTVLWQSAIWDTGEGEEDFVWDRLRMIHGAPIFLYFVMWAIHCMILRQSNRVEMQKSLEEGQPGQREATQATHVTQEPLDAKAEADAEAASPGSPGPSLPGTVAGGDDS</sequence>
<evidence type="ECO:0000256" key="1">
    <source>
        <dbReference type="SAM" id="MobiDB-lite"/>
    </source>
</evidence>
<organism evidence="3 4">
    <name type="scientific">Symbiodinium microadriaticum</name>
    <name type="common">Dinoflagellate</name>
    <name type="synonym">Zooxanthella microadriatica</name>
    <dbReference type="NCBI Taxonomy" id="2951"/>
    <lineage>
        <taxon>Eukaryota</taxon>
        <taxon>Sar</taxon>
        <taxon>Alveolata</taxon>
        <taxon>Dinophyceae</taxon>
        <taxon>Suessiales</taxon>
        <taxon>Symbiodiniaceae</taxon>
        <taxon>Symbiodinium</taxon>
    </lineage>
</organism>
<feature type="transmembrane region" description="Helical" evidence="2">
    <location>
        <begin position="35"/>
        <end position="62"/>
    </location>
</feature>
<dbReference type="OrthoDB" id="419276at2759"/>
<comment type="caution">
    <text evidence="3">The sequence shown here is derived from an EMBL/GenBank/DDBJ whole genome shotgun (WGS) entry which is preliminary data.</text>
</comment>
<keyword evidence="4" id="KW-1185">Reference proteome</keyword>
<dbReference type="PROSITE" id="PS51257">
    <property type="entry name" value="PROKAR_LIPOPROTEIN"/>
    <property type="match status" value="1"/>
</dbReference>